<keyword evidence="3" id="KW-0732">Signal</keyword>
<evidence type="ECO:0000313" key="4">
    <source>
        <dbReference type="EMBL" id="SHH32684.1"/>
    </source>
</evidence>
<gene>
    <name evidence="4" type="ORF">SAMN05444148_1755</name>
</gene>
<dbReference type="OrthoDB" id="1443407at2"/>
<name>A0A1M5S2H8_9FLAO</name>
<dbReference type="STRING" id="1089305.SAMN05444148_1755"/>
<dbReference type="RefSeq" id="WP_073085563.1">
    <property type="nucleotide sequence ID" value="NZ_FQWS01000002.1"/>
</dbReference>
<reference evidence="5" key="1">
    <citation type="submission" date="2016-11" db="EMBL/GenBank/DDBJ databases">
        <authorList>
            <person name="Varghese N."/>
            <person name="Submissions S."/>
        </authorList>
    </citation>
    <scope>NUCLEOTIDE SEQUENCE [LARGE SCALE GENOMIC DNA]</scope>
    <source>
        <strain evidence="5">DSM 25330</strain>
    </source>
</reference>
<evidence type="ECO:0000313" key="5">
    <source>
        <dbReference type="Proteomes" id="UP000184522"/>
    </source>
</evidence>
<comment type="function">
    <text evidence="1">May be involved in the biogenesis of curli organelles.</text>
</comment>
<dbReference type="EMBL" id="FQWS01000002">
    <property type="protein sequence ID" value="SHH32684.1"/>
    <property type="molecule type" value="Genomic_DNA"/>
</dbReference>
<sequence>MKKLLFFIAILSVFGVSESFSQQLVYKATNPNFGGDTFNYQFLLSSAQAQNSFTQEENTDPRNEQSDIEAFTENLNNQLLNQISRSLFSQQFGTSGTLSPGTFSFGSLVVEIFESSEGLVIDILDTTNGDQTQVIIPGNQ</sequence>
<dbReference type="Pfam" id="PF10614">
    <property type="entry name" value="CsgF"/>
    <property type="match status" value="1"/>
</dbReference>
<dbReference type="InterPro" id="IPR018893">
    <property type="entry name" value="T8SS_CsgF"/>
</dbReference>
<dbReference type="AlphaFoldDB" id="A0A1M5S2H8"/>
<evidence type="ECO:0000256" key="3">
    <source>
        <dbReference type="ARBA" id="ARBA00022729"/>
    </source>
</evidence>
<protein>
    <recommendedName>
        <fullName evidence="2">Curli production assembly/transport component CsgF</fullName>
    </recommendedName>
</protein>
<organism evidence="4 5">
    <name type="scientific">Winogradskyella jejuensis</name>
    <dbReference type="NCBI Taxonomy" id="1089305"/>
    <lineage>
        <taxon>Bacteria</taxon>
        <taxon>Pseudomonadati</taxon>
        <taxon>Bacteroidota</taxon>
        <taxon>Flavobacteriia</taxon>
        <taxon>Flavobacteriales</taxon>
        <taxon>Flavobacteriaceae</taxon>
        <taxon>Winogradskyella</taxon>
    </lineage>
</organism>
<keyword evidence="5" id="KW-1185">Reference proteome</keyword>
<dbReference type="Proteomes" id="UP000184522">
    <property type="component" value="Unassembled WGS sequence"/>
</dbReference>
<evidence type="ECO:0000256" key="1">
    <source>
        <dbReference type="ARBA" id="ARBA00003989"/>
    </source>
</evidence>
<evidence type="ECO:0000256" key="2">
    <source>
        <dbReference type="ARBA" id="ARBA00014031"/>
    </source>
</evidence>
<proteinExistence type="predicted"/>
<accession>A0A1M5S2H8</accession>